<accession>A0A9N9K6W3</accession>
<comment type="caution">
    <text evidence="2">The sequence shown here is derived from an EMBL/GenBank/DDBJ whole genome shotgun (WGS) entry which is preliminary data.</text>
</comment>
<organism evidence="2 3">
    <name type="scientific">Cetraspora pellucida</name>
    <dbReference type="NCBI Taxonomy" id="1433469"/>
    <lineage>
        <taxon>Eukaryota</taxon>
        <taxon>Fungi</taxon>
        <taxon>Fungi incertae sedis</taxon>
        <taxon>Mucoromycota</taxon>
        <taxon>Glomeromycotina</taxon>
        <taxon>Glomeromycetes</taxon>
        <taxon>Diversisporales</taxon>
        <taxon>Gigasporaceae</taxon>
        <taxon>Cetraspora</taxon>
    </lineage>
</organism>
<evidence type="ECO:0000256" key="1">
    <source>
        <dbReference type="SAM" id="Coils"/>
    </source>
</evidence>
<keyword evidence="1" id="KW-0175">Coiled coil</keyword>
<keyword evidence="3" id="KW-1185">Reference proteome</keyword>
<name>A0A9N9K6W3_9GLOM</name>
<dbReference type="Proteomes" id="UP000789759">
    <property type="component" value="Unassembled WGS sequence"/>
</dbReference>
<protein>
    <submittedName>
        <fullName evidence="2">10623_t:CDS:1</fullName>
    </submittedName>
</protein>
<sequence>HAPNIELTSEPDPIHIEPLTKMQLQLDQQAQLIQQLQTQVQSLQDTNAQILQFFQNHFQHIRQQEN</sequence>
<dbReference type="EMBL" id="CAJVQA010037651">
    <property type="protein sequence ID" value="CAG8810100.1"/>
    <property type="molecule type" value="Genomic_DNA"/>
</dbReference>
<evidence type="ECO:0000313" key="3">
    <source>
        <dbReference type="Proteomes" id="UP000789759"/>
    </source>
</evidence>
<reference evidence="2" key="1">
    <citation type="submission" date="2021-06" db="EMBL/GenBank/DDBJ databases">
        <authorList>
            <person name="Kallberg Y."/>
            <person name="Tangrot J."/>
            <person name="Rosling A."/>
        </authorList>
    </citation>
    <scope>NUCLEOTIDE SEQUENCE</scope>
    <source>
        <strain evidence="2">FL966</strain>
    </source>
</reference>
<feature type="coiled-coil region" evidence="1">
    <location>
        <begin position="19"/>
        <end position="46"/>
    </location>
</feature>
<gene>
    <name evidence="2" type="ORF">CPELLU_LOCUS18545</name>
</gene>
<feature type="non-terminal residue" evidence="2">
    <location>
        <position position="66"/>
    </location>
</feature>
<feature type="non-terminal residue" evidence="2">
    <location>
        <position position="1"/>
    </location>
</feature>
<evidence type="ECO:0000313" key="2">
    <source>
        <dbReference type="EMBL" id="CAG8810100.1"/>
    </source>
</evidence>
<proteinExistence type="predicted"/>
<dbReference type="AlphaFoldDB" id="A0A9N9K6W3"/>